<evidence type="ECO:0000313" key="9">
    <source>
        <dbReference type="EMBL" id="KAK7079425.1"/>
    </source>
</evidence>
<keyword evidence="4" id="KW-0378">Hydrolase</keyword>
<keyword evidence="10" id="KW-1185">Reference proteome</keyword>
<dbReference type="PANTHER" id="PTHR11409:SF42">
    <property type="entry name" value="ADENOSINE DEAMINASE-LIKE PROTEIN"/>
    <property type="match status" value="1"/>
</dbReference>
<name>A0AAN8X7R4_HALRR</name>
<dbReference type="SUPFAM" id="SSF51556">
    <property type="entry name" value="Metallo-dependent hydrolases"/>
    <property type="match status" value="1"/>
</dbReference>
<dbReference type="GO" id="GO:0009117">
    <property type="term" value="P:nucleotide metabolic process"/>
    <property type="evidence" value="ECO:0007669"/>
    <property type="project" value="UniProtKB-KW"/>
</dbReference>
<proteinExistence type="inferred from homology"/>
<keyword evidence="6" id="KW-0546">Nucleotide metabolism</keyword>
<evidence type="ECO:0000256" key="3">
    <source>
        <dbReference type="ARBA" id="ARBA00022723"/>
    </source>
</evidence>
<dbReference type="InterPro" id="IPR001365">
    <property type="entry name" value="A_deaminase_dom"/>
</dbReference>
<dbReference type="InterPro" id="IPR006330">
    <property type="entry name" value="Ado/ade_deaminase"/>
</dbReference>
<protein>
    <recommendedName>
        <fullName evidence="8">Adenosine deaminase domain-containing protein</fullName>
    </recommendedName>
</protein>
<evidence type="ECO:0000256" key="6">
    <source>
        <dbReference type="ARBA" id="ARBA00023080"/>
    </source>
</evidence>
<dbReference type="GO" id="GO:0004000">
    <property type="term" value="F:adenosine deaminase activity"/>
    <property type="evidence" value="ECO:0007669"/>
    <property type="project" value="TreeGrafter"/>
</dbReference>
<dbReference type="Proteomes" id="UP001381693">
    <property type="component" value="Unassembled WGS sequence"/>
</dbReference>
<evidence type="ECO:0000259" key="8">
    <source>
        <dbReference type="Pfam" id="PF00962"/>
    </source>
</evidence>
<gene>
    <name evidence="9" type="ORF">SK128_003733</name>
</gene>
<evidence type="ECO:0000256" key="2">
    <source>
        <dbReference type="ARBA" id="ARBA00006676"/>
    </source>
</evidence>
<dbReference type="AlphaFoldDB" id="A0AAN8X7R4"/>
<keyword evidence="5" id="KW-0862">Zinc</keyword>
<feature type="domain" description="Adenosine deaminase" evidence="8">
    <location>
        <begin position="15"/>
        <end position="235"/>
    </location>
</feature>
<dbReference type="EMBL" id="JAXCGZ010007075">
    <property type="protein sequence ID" value="KAK7079425.1"/>
    <property type="molecule type" value="Genomic_DNA"/>
</dbReference>
<evidence type="ECO:0000256" key="7">
    <source>
        <dbReference type="ARBA" id="ARBA00048787"/>
    </source>
</evidence>
<dbReference type="Pfam" id="PF00962">
    <property type="entry name" value="A_deaminase"/>
    <property type="match status" value="1"/>
</dbReference>
<evidence type="ECO:0000256" key="4">
    <source>
        <dbReference type="ARBA" id="ARBA00022801"/>
    </source>
</evidence>
<dbReference type="Gene3D" id="3.20.20.140">
    <property type="entry name" value="Metal-dependent hydrolases"/>
    <property type="match status" value="1"/>
</dbReference>
<dbReference type="GO" id="GO:0006154">
    <property type="term" value="P:adenosine catabolic process"/>
    <property type="evidence" value="ECO:0007669"/>
    <property type="project" value="TreeGrafter"/>
</dbReference>
<sequence>MQKCRISFIFHRCFEVFRILHCLTDNLVALRTITRDVIREFVEDNVQYLELRTTPKVIIGKMTKEQYIETVLDVIGEEMKANNITIRLLLSVDRARGVDDAWDTLRVTKQYMSQEKYKNLICGLDISGNPNVGDLCDYIPVLEEARKEGLKLAVHVAEVLNEKETLHVLKSGLVSRVGHGSYIHHKCGGTHEMVNLVKNFSIPIEICISSNIKSGTVKSISDHHFQHWWKEGHPVIIC</sequence>
<evidence type="ECO:0000313" key="10">
    <source>
        <dbReference type="Proteomes" id="UP001381693"/>
    </source>
</evidence>
<dbReference type="PANTHER" id="PTHR11409">
    <property type="entry name" value="ADENOSINE DEAMINASE"/>
    <property type="match status" value="1"/>
</dbReference>
<evidence type="ECO:0000256" key="1">
    <source>
        <dbReference type="ARBA" id="ARBA00001947"/>
    </source>
</evidence>
<feature type="non-terminal residue" evidence="9">
    <location>
        <position position="238"/>
    </location>
</feature>
<comment type="cofactor">
    <cofactor evidence="1">
        <name>Zn(2+)</name>
        <dbReference type="ChEBI" id="CHEBI:29105"/>
    </cofactor>
</comment>
<reference evidence="9 10" key="1">
    <citation type="submission" date="2023-11" db="EMBL/GenBank/DDBJ databases">
        <title>Halocaridina rubra genome assembly.</title>
        <authorList>
            <person name="Smith C."/>
        </authorList>
    </citation>
    <scope>NUCLEOTIDE SEQUENCE [LARGE SCALE GENOMIC DNA]</scope>
    <source>
        <strain evidence="9">EP-1</strain>
        <tissue evidence="9">Whole</tissue>
    </source>
</reference>
<accession>A0AAN8X7R4</accession>
<comment type="catalytic activity">
    <reaction evidence="7">
        <text>N(6)-methyl-AMP + H2O + H(+) = IMP + methylamine</text>
        <dbReference type="Rhea" id="RHEA:16001"/>
        <dbReference type="ChEBI" id="CHEBI:15377"/>
        <dbReference type="ChEBI" id="CHEBI:15378"/>
        <dbReference type="ChEBI" id="CHEBI:58053"/>
        <dbReference type="ChEBI" id="CHEBI:59338"/>
        <dbReference type="ChEBI" id="CHEBI:144842"/>
    </reaction>
    <physiologicalReaction direction="left-to-right" evidence="7">
        <dbReference type="Rhea" id="RHEA:16002"/>
    </physiologicalReaction>
</comment>
<keyword evidence="3" id="KW-0479">Metal-binding</keyword>
<comment type="similarity">
    <text evidence="2">Belongs to the metallo-dependent hydrolases superfamily. Adenosine and AMP deaminases family.</text>
</comment>
<dbReference type="InterPro" id="IPR032466">
    <property type="entry name" value="Metal_Hydrolase"/>
</dbReference>
<comment type="caution">
    <text evidence="9">The sequence shown here is derived from an EMBL/GenBank/DDBJ whole genome shotgun (WGS) entry which is preliminary data.</text>
</comment>
<evidence type="ECO:0000256" key="5">
    <source>
        <dbReference type="ARBA" id="ARBA00022833"/>
    </source>
</evidence>
<dbReference type="GO" id="GO:0046872">
    <property type="term" value="F:metal ion binding"/>
    <property type="evidence" value="ECO:0007669"/>
    <property type="project" value="UniProtKB-KW"/>
</dbReference>
<dbReference type="GO" id="GO:0046103">
    <property type="term" value="P:inosine biosynthetic process"/>
    <property type="evidence" value="ECO:0007669"/>
    <property type="project" value="TreeGrafter"/>
</dbReference>
<organism evidence="9 10">
    <name type="scientific">Halocaridina rubra</name>
    <name type="common">Hawaiian red shrimp</name>
    <dbReference type="NCBI Taxonomy" id="373956"/>
    <lineage>
        <taxon>Eukaryota</taxon>
        <taxon>Metazoa</taxon>
        <taxon>Ecdysozoa</taxon>
        <taxon>Arthropoda</taxon>
        <taxon>Crustacea</taxon>
        <taxon>Multicrustacea</taxon>
        <taxon>Malacostraca</taxon>
        <taxon>Eumalacostraca</taxon>
        <taxon>Eucarida</taxon>
        <taxon>Decapoda</taxon>
        <taxon>Pleocyemata</taxon>
        <taxon>Caridea</taxon>
        <taxon>Atyoidea</taxon>
        <taxon>Atyidae</taxon>
        <taxon>Halocaridina</taxon>
    </lineage>
</organism>